<dbReference type="EMBL" id="KZ680209">
    <property type="protein sequence ID" value="PTB68416.1"/>
    <property type="molecule type" value="Genomic_DNA"/>
</dbReference>
<dbReference type="OrthoDB" id="5295362at2759"/>
<dbReference type="RefSeq" id="XP_024751736.1">
    <property type="nucleotide sequence ID" value="XM_024894899.1"/>
</dbReference>
<accession>A0A2T4BGG0</accession>
<organism evidence="1 2">
    <name type="scientific">Trichoderma citrinoviride</name>
    <dbReference type="NCBI Taxonomy" id="58853"/>
    <lineage>
        <taxon>Eukaryota</taxon>
        <taxon>Fungi</taxon>
        <taxon>Dikarya</taxon>
        <taxon>Ascomycota</taxon>
        <taxon>Pezizomycotina</taxon>
        <taxon>Sordariomycetes</taxon>
        <taxon>Hypocreomycetidae</taxon>
        <taxon>Hypocreales</taxon>
        <taxon>Hypocreaceae</taxon>
        <taxon>Trichoderma</taxon>
    </lineage>
</organism>
<gene>
    <name evidence="1" type="ORF">BBK36DRAFT_1166331</name>
</gene>
<keyword evidence="2" id="KW-1185">Reference proteome</keyword>
<evidence type="ECO:0008006" key="3">
    <source>
        <dbReference type="Google" id="ProtNLM"/>
    </source>
</evidence>
<reference evidence="2" key="1">
    <citation type="submission" date="2016-07" db="EMBL/GenBank/DDBJ databases">
        <title>Multiple horizontal gene transfer events from other fungi enriched the ability of initially mycotrophic Trichoderma (Ascomycota) to feed on dead plant biomass.</title>
        <authorList>
            <consortium name="DOE Joint Genome Institute"/>
            <person name="Atanasova L."/>
            <person name="Chenthamara K."/>
            <person name="Zhang J."/>
            <person name="Grujic M."/>
            <person name="Henrissat B."/>
            <person name="Kuo A."/>
            <person name="Aerts A."/>
            <person name="Salamov A."/>
            <person name="Lipzen A."/>
            <person name="Labutti K."/>
            <person name="Barry K."/>
            <person name="Miao Y."/>
            <person name="Rahimi M.J."/>
            <person name="Shen Q."/>
            <person name="Grigoriev I.V."/>
            <person name="Kubicek C.P."/>
            <person name="Druzhinina I.S."/>
        </authorList>
    </citation>
    <scope>NUCLEOTIDE SEQUENCE [LARGE SCALE GENOMIC DNA]</scope>
    <source>
        <strain evidence="2">TUCIM 6016</strain>
    </source>
</reference>
<evidence type="ECO:0000313" key="2">
    <source>
        <dbReference type="Proteomes" id="UP000241546"/>
    </source>
</evidence>
<dbReference type="PANTHER" id="PTHR47657:SF14">
    <property type="entry name" value="ZN(2)-C6 FUNGAL-TYPE DOMAIN-CONTAINING PROTEIN"/>
    <property type="match status" value="1"/>
</dbReference>
<dbReference type="GeneID" id="36603017"/>
<evidence type="ECO:0000313" key="1">
    <source>
        <dbReference type="EMBL" id="PTB68416.1"/>
    </source>
</evidence>
<name>A0A2T4BGG0_9HYPO</name>
<dbReference type="InterPro" id="IPR052400">
    <property type="entry name" value="Zn2-C6_fungal_TF"/>
</dbReference>
<dbReference type="Proteomes" id="UP000241546">
    <property type="component" value="Unassembled WGS sequence"/>
</dbReference>
<sequence>MQDTEEKGSVQCIIETPLRLLTREAVRRGASYLHPVQEAKPLLQPSTLSSEELELLSHYITHTSRAIPSDADELYALHVGIPNLAFGSRPVMGSMLALSAVCKCYDIVRHSRAPLERLEEINGLFVLADRHHRTSLHQIQAALHDDHFDTVLANAPLMVLYALAGHSARVLLAKKARRSGKILSNEMFPLQSQWITSIRAAYVAYVGVHNSSSPCSDFGNIIPNSPCAVKDDSASHTAALSGGNLYPPEDGPSEGTRRLLLPIVSATYGAALEKLNARAQTVWIGEGDLNIHARSLPNSELHACLASLKLLDELFTTVFAPNQSSHELPPPASSTSNFQLNGLEKASPWLRRYLARVTSATPSKLWRRTIMAFLNRVPLEYLQLVQSALDHMPVATHQTDSGSLDKPIPLGTAQQLAMNIFSHWLVLVMLLDGVWWIGSIGQWELGRVLSFAEAQRWTLEPAETGESWWPESMYAVQKAIAEPLE</sequence>
<dbReference type="PANTHER" id="PTHR47657">
    <property type="entry name" value="STEROL REGULATORY ELEMENT-BINDING PROTEIN ECM22"/>
    <property type="match status" value="1"/>
</dbReference>
<protein>
    <recommendedName>
        <fullName evidence="3">C6 transcription factor</fullName>
    </recommendedName>
</protein>
<dbReference type="AlphaFoldDB" id="A0A2T4BGG0"/>
<dbReference type="GO" id="GO:0000981">
    <property type="term" value="F:DNA-binding transcription factor activity, RNA polymerase II-specific"/>
    <property type="evidence" value="ECO:0007669"/>
    <property type="project" value="TreeGrafter"/>
</dbReference>
<proteinExistence type="predicted"/>